<evidence type="ECO:0008006" key="5">
    <source>
        <dbReference type="Google" id="ProtNLM"/>
    </source>
</evidence>
<protein>
    <recommendedName>
        <fullName evidence="5">Glycosyl transferase family 1 domain-containing protein</fullName>
    </recommendedName>
</protein>
<sequence length="353" mass="39253">MKVALVHDDLVQWGGAERVLLGLCEAFPQAPIYTSVYDKNHKVLKGKFASKKVITSFLQKIPGWKALYKPLLPLYPLAFESFDFSEFDLVISQTTRFAKSIITKPGTKHICYCHTPPRFLWNFSGERVPALLSPYLNFLRRFDCVASKRVDIWVAGSSNAQKRIKDVYKVNSSVIYPFVDLERFTKTESFNGGYLLVVSRLNAYKRVDLAVVAANRLKMPLKVVGVGPQSGVLQRLAGPSVEFLGNIGDALLLQLLAGCKALIVAGEEDFGLTPLEAQVLGKPVVAFKKGGALESIIPGETGFFFGDQTTESLVEALDNLDKKGFDRIKCKSRAEKFSKESFILEFKDLVENL</sequence>
<evidence type="ECO:0000313" key="3">
    <source>
        <dbReference type="EMBL" id="OGE34282.1"/>
    </source>
</evidence>
<dbReference type="InterPro" id="IPR028098">
    <property type="entry name" value="Glyco_trans_4-like_N"/>
</dbReference>
<dbReference type="EMBL" id="MFDH01000037">
    <property type="protein sequence ID" value="OGE34282.1"/>
    <property type="molecule type" value="Genomic_DNA"/>
</dbReference>
<dbReference type="STRING" id="1797780.A3E45_04845"/>
<dbReference type="AlphaFoldDB" id="A0A1F5K039"/>
<gene>
    <name evidence="3" type="ORF">A3E45_04845</name>
</gene>
<dbReference type="Pfam" id="PF00534">
    <property type="entry name" value="Glycos_transf_1"/>
    <property type="match status" value="1"/>
</dbReference>
<proteinExistence type="predicted"/>
<dbReference type="Gene3D" id="3.40.50.2000">
    <property type="entry name" value="Glycogen Phosphorylase B"/>
    <property type="match status" value="2"/>
</dbReference>
<dbReference type="PANTHER" id="PTHR45947:SF3">
    <property type="entry name" value="SULFOQUINOVOSYL TRANSFERASE SQD2"/>
    <property type="match status" value="1"/>
</dbReference>
<dbReference type="GO" id="GO:0016757">
    <property type="term" value="F:glycosyltransferase activity"/>
    <property type="evidence" value="ECO:0007669"/>
    <property type="project" value="InterPro"/>
</dbReference>
<evidence type="ECO:0000259" key="2">
    <source>
        <dbReference type="Pfam" id="PF13439"/>
    </source>
</evidence>
<reference evidence="3 4" key="1">
    <citation type="journal article" date="2016" name="Nat. Commun.">
        <title>Thousands of microbial genomes shed light on interconnected biogeochemical processes in an aquifer system.</title>
        <authorList>
            <person name="Anantharaman K."/>
            <person name="Brown C.T."/>
            <person name="Hug L.A."/>
            <person name="Sharon I."/>
            <person name="Castelle C.J."/>
            <person name="Probst A.J."/>
            <person name="Thomas B.C."/>
            <person name="Singh A."/>
            <person name="Wilkins M.J."/>
            <person name="Karaoz U."/>
            <person name="Brodie E.L."/>
            <person name="Williams K.H."/>
            <person name="Hubbard S.S."/>
            <person name="Banfield J.F."/>
        </authorList>
    </citation>
    <scope>NUCLEOTIDE SEQUENCE [LARGE SCALE GENOMIC DNA]</scope>
</reference>
<evidence type="ECO:0000259" key="1">
    <source>
        <dbReference type="Pfam" id="PF00534"/>
    </source>
</evidence>
<comment type="caution">
    <text evidence="3">The sequence shown here is derived from an EMBL/GenBank/DDBJ whole genome shotgun (WGS) entry which is preliminary data.</text>
</comment>
<name>A0A1F5K039_9BACT</name>
<feature type="domain" description="Glycosyltransferase subfamily 4-like N-terminal" evidence="2">
    <location>
        <begin position="13"/>
        <end position="183"/>
    </location>
</feature>
<dbReference type="SUPFAM" id="SSF53756">
    <property type="entry name" value="UDP-Glycosyltransferase/glycogen phosphorylase"/>
    <property type="match status" value="1"/>
</dbReference>
<dbReference type="InterPro" id="IPR001296">
    <property type="entry name" value="Glyco_trans_1"/>
</dbReference>
<dbReference type="PANTHER" id="PTHR45947">
    <property type="entry name" value="SULFOQUINOVOSYL TRANSFERASE SQD2"/>
    <property type="match status" value="1"/>
</dbReference>
<accession>A0A1F5K039</accession>
<feature type="domain" description="Glycosyl transferase family 1" evidence="1">
    <location>
        <begin position="193"/>
        <end position="336"/>
    </location>
</feature>
<dbReference type="Pfam" id="PF13439">
    <property type="entry name" value="Glyco_transf_4"/>
    <property type="match status" value="1"/>
</dbReference>
<organism evidence="3 4">
    <name type="scientific">Candidatus Daviesbacteria bacterium RIFCSPHIGHO2_12_FULL_43_11</name>
    <dbReference type="NCBI Taxonomy" id="1797780"/>
    <lineage>
        <taxon>Bacteria</taxon>
        <taxon>Candidatus Daviesiibacteriota</taxon>
    </lineage>
</organism>
<evidence type="ECO:0000313" key="4">
    <source>
        <dbReference type="Proteomes" id="UP000176405"/>
    </source>
</evidence>
<dbReference type="Proteomes" id="UP000176405">
    <property type="component" value="Unassembled WGS sequence"/>
</dbReference>
<dbReference type="InterPro" id="IPR050194">
    <property type="entry name" value="Glycosyltransferase_grp1"/>
</dbReference>